<proteinExistence type="predicted"/>
<evidence type="ECO:0000313" key="3">
    <source>
        <dbReference type="WBParaSite" id="PSAMB.scaffold1776size27922.g14897.t1"/>
    </source>
</evidence>
<reference evidence="3" key="1">
    <citation type="submission" date="2022-11" db="UniProtKB">
        <authorList>
            <consortium name="WormBaseParasite"/>
        </authorList>
    </citation>
    <scope>IDENTIFICATION</scope>
</reference>
<protein>
    <submittedName>
        <fullName evidence="3">Uncharacterized protein</fullName>
    </submittedName>
</protein>
<organism evidence="2 3">
    <name type="scientific">Plectus sambesii</name>
    <dbReference type="NCBI Taxonomy" id="2011161"/>
    <lineage>
        <taxon>Eukaryota</taxon>
        <taxon>Metazoa</taxon>
        <taxon>Ecdysozoa</taxon>
        <taxon>Nematoda</taxon>
        <taxon>Chromadorea</taxon>
        <taxon>Plectida</taxon>
        <taxon>Plectina</taxon>
        <taxon>Plectoidea</taxon>
        <taxon>Plectidae</taxon>
        <taxon>Plectus</taxon>
    </lineage>
</organism>
<feature type="compositionally biased region" description="Low complexity" evidence="1">
    <location>
        <begin position="14"/>
        <end position="27"/>
    </location>
</feature>
<dbReference type="AlphaFoldDB" id="A0A914VBX1"/>
<keyword evidence="2" id="KW-1185">Reference proteome</keyword>
<evidence type="ECO:0000256" key="1">
    <source>
        <dbReference type="SAM" id="MobiDB-lite"/>
    </source>
</evidence>
<name>A0A914VBX1_9BILA</name>
<dbReference type="WBParaSite" id="PSAMB.scaffold1776size27922.g14897.t1">
    <property type="protein sequence ID" value="PSAMB.scaffold1776size27922.g14897.t1"/>
    <property type="gene ID" value="PSAMB.scaffold1776size27922.g14897"/>
</dbReference>
<feature type="region of interest" description="Disordered" evidence="1">
    <location>
        <begin position="117"/>
        <end position="198"/>
    </location>
</feature>
<accession>A0A914VBX1</accession>
<feature type="compositionally biased region" description="Polar residues" evidence="1">
    <location>
        <begin position="157"/>
        <end position="167"/>
    </location>
</feature>
<dbReference type="Proteomes" id="UP000887566">
    <property type="component" value="Unplaced"/>
</dbReference>
<feature type="region of interest" description="Disordered" evidence="1">
    <location>
        <begin position="1"/>
        <end position="42"/>
    </location>
</feature>
<sequence>MRALSSPSGAISHRLSSSSARNDLSSARWRRRRPAAAAATASRPTYQSIAPLRTYGSNINGPGGGTAPQASVAASVAPPCNNAIRFGDPPSWIKVGLGLFRWDGAFVTHRHLTCARAATSRQSTDAPNDAHRSSTTKRSSRGEPRVEPAASKHGNLELSSLHITPNRTRPKLPVRPTPAISDALVQSSQDAESDGMAV</sequence>
<evidence type="ECO:0000313" key="2">
    <source>
        <dbReference type="Proteomes" id="UP000887566"/>
    </source>
</evidence>